<comment type="caution">
    <text evidence="3">The sequence shown here is derived from an EMBL/GenBank/DDBJ whole genome shotgun (WGS) entry which is preliminary data.</text>
</comment>
<dbReference type="Proteomes" id="UP001266305">
    <property type="component" value="Unassembled WGS sequence"/>
</dbReference>
<feature type="region of interest" description="Disordered" evidence="2">
    <location>
        <begin position="22"/>
        <end position="62"/>
    </location>
</feature>
<evidence type="ECO:0000313" key="3">
    <source>
        <dbReference type="EMBL" id="KAK2116245.1"/>
    </source>
</evidence>
<keyword evidence="1" id="KW-0143">Chaperone</keyword>
<comment type="similarity">
    <text evidence="1">Belongs to the calreticulin family.</text>
</comment>
<keyword evidence="4" id="KW-1185">Reference proteome</keyword>
<feature type="non-terminal residue" evidence="3">
    <location>
        <position position="62"/>
    </location>
</feature>
<evidence type="ECO:0000256" key="1">
    <source>
        <dbReference type="RuleBase" id="RU362126"/>
    </source>
</evidence>
<dbReference type="Gene3D" id="2.60.120.200">
    <property type="match status" value="1"/>
</dbReference>
<feature type="compositionally biased region" description="Basic and acidic residues" evidence="2">
    <location>
        <begin position="33"/>
        <end position="52"/>
    </location>
</feature>
<feature type="non-terminal residue" evidence="3">
    <location>
        <position position="1"/>
    </location>
</feature>
<evidence type="ECO:0000313" key="4">
    <source>
        <dbReference type="Proteomes" id="UP001266305"/>
    </source>
</evidence>
<gene>
    <name evidence="3" type="ORF">P7K49_006871</name>
</gene>
<sequence>MNPDDTFEVLVDQTVVNKGSLLEDVVPPINPPKEIEDPSDKKPEEWDERAKIPDSSAVKPED</sequence>
<name>A0ABQ9W458_SAGOE</name>
<keyword evidence="1" id="KW-0256">Endoplasmic reticulum</keyword>
<protein>
    <submittedName>
        <fullName evidence="3">Uncharacterized protein</fullName>
    </submittedName>
</protein>
<reference evidence="3 4" key="1">
    <citation type="submission" date="2023-05" db="EMBL/GenBank/DDBJ databases">
        <title>B98-5 Cell Line De Novo Hybrid Assembly: An Optical Mapping Approach.</title>
        <authorList>
            <person name="Kananen K."/>
            <person name="Auerbach J.A."/>
            <person name="Kautto E."/>
            <person name="Blachly J.S."/>
        </authorList>
    </citation>
    <scope>NUCLEOTIDE SEQUENCE [LARGE SCALE GENOMIC DNA]</scope>
    <source>
        <strain evidence="3">B95-8</strain>
        <tissue evidence="3">Cell line</tissue>
    </source>
</reference>
<dbReference type="SUPFAM" id="SSF63887">
    <property type="entry name" value="P-domain of calnexin/calreticulin"/>
    <property type="match status" value="1"/>
</dbReference>
<dbReference type="InterPro" id="IPR001580">
    <property type="entry name" value="Calret/calnex"/>
</dbReference>
<evidence type="ECO:0000256" key="2">
    <source>
        <dbReference type="SAM" id="MobiDB-lite"/>
    </source>
</evidence>
<organism evidence="3 4">
    <name type="scientific">Saguinus oedipus</name>
    <name type="common">Cotton-top tamarin</name>
    <name type="synonym">Oedipomidas oedipus</name>
    <dbReference type="NCBI Taxonomy" id="9490"/>
    <lineage>
        <taxon>Eukaryota</taxon>
        <taxon>Metazoa</taxon>
        <taxon>Chordata</taxon>
        <taxon>Craniata</taxon>
        <taxon>Vertebrata</taxon>
        <taxon>Euteleostomi</taxon>
        <taxon>Mammalia</taxon>
        <taxon>Eutheria</taxon>
        <taxon>Euarchontoglires</taxon>
        <taxon>Primates</taxon>
        <taxon>Haplorrhini</taxon>
        <taxon>Platyrrhini</taxon>
        <taxon>Cebidae</taxon>
        <taxon>Callitrichinae</taxon>
        <taxon>Saguinus</taxon>
    </lineage>
</organism>
<dbReference type="PANTHER" id="PTHR11073:SF7">
    <property type="entry name" value="CALMEGIN"/>
    <property type="match status" value="1"/>
</dbReference>
<dbReference type="PANTHER" id="PTHR11073">
    <property type="entry name" value="CALRETICULIN AND CALNEXIN"/>
    <property type="match status" value="1"/>
</dbReference>
<accession>A0ABQ9W458</accession>
<proteinExistence type="inferred from homology"/>
<dbReference type="EMBL" id="JASSZA010000003">
    <property type="protein sequence ID" value="KAK2116245.1"/>
    <property type="molecule type" value="Genomic_DNA"/>
</dbReference>
<dbReference type="InterPro" id="IPR009033">
    <property type="entry name" value="Calreticulin/calnexin_P_dom_sf"/>
</dbReference>
<dbReference type="Pfam" id="PF00262">
    <property type="entry name" value="Calreticulin"/>
    <property type="match status" value="1"/>
</dbReference>